<evidence type="ECO:0000313" key="1">
    <source>
        <dbReference type="EMBL" id="MDQ0114328.1"/>
    </source>
</evidence>
<organism evidence="1 2">
    <name type="scientific">Paenibacillus harenae</name>
    <dbReference type="NCBI Taxonomy" id="306543"/>
    <lineage>
        <taxon>Bacteria</taxon>
        <taxon>Bacillati</taxon>
        <taxon>Bacillota</taxon>
        <taxon>Bacilli</taxon>
        <taxon>Bacillales</taxon>
        <taxon>Paenibacillaceae</taxon>
        <taxon>Paenibacillus</taxon>
    </lineage>
</organism>
<dbReference type="Proteomes" id="UP001229346">
    <property type="component" value="Unassembled WGS sequence"/>
</dbReference>
<reference evidence="1 2" key="1">
    <citation type="submission" date="2023-07" db="EMBL/GenBank/DDBJ databases">
        <title>Sorghum-associated microbial communities from plants grown in Nebraska, USA.</title>
        <authorList>
            <person name="Schachtman D."/>
        </authorList>
    </citation>
    <scope>NUCLEOTIDE SEQUENCE [LARGE SCALE GENOMIC DNA]</scope>
    <source>
        <strain evidence="1 2">CC482</strain>
    </source>
</reference>
<name>A0ABT9U3X0_PAEHA</name>
<evidence type="ECO:0000313" key="2">
    <source>
        <dbReference type="Proteomes" id="UP001229346"/>
    </source>
</evidence>
<dbReference type="EMBL" id="JAUSSU010000007">
    <property type="protein sequence ID" value="MDQ0114328.1"/>
    <property type="molecule type" value="Genomic_DNA"/>
</dbReference>
<accession>A0ABT9U3X0</accession>
<protein>
    <submittedName>
        <fullName evidence="1">Uncharacterized protein</fullName>
    </submittedName>
</protein>
<dbReference type="RefSeq" id="WP_307205647.1">
    <property type="nucleotide sequence ID" value="NZ_JAUSSU010000007.1"/>
</dbReference>
<comment type="caution">
    <text evidence="1">The sequence shown here is derived from an EMBL/GenBank/DDBJ whole genome shotgun (WGS) entry which is preliminary data.</text>
</comment>
<sequence>MRAKLSVYFDYIEAELVPLWMIIKFKPGEIVWDQECLYIPIHSPFHRYNAEDFDDQIISLSIASTELVISPERPSHFGIHLPAVKQRINKLRGEKFAPQFLMEDIQQFVVQIGDVEEVLQMNVMSSFNWR</sequence>
<proteinExistence type="predicted"/>
<gene>
    <name evidence="1" type="ORF">J2T15_003783</name>
</gene>
<keyword evidence="2" id="KW-1185">Reference proteome</keyword>